<evidence type="ECO:0000256" key="1">
    <source>
        <dbReference type="ARBA" id="ARBA00022500"/>
    </source>
</evidence>
<comment type="catalytic activity">
    <reaction evidence="3">
        <text>L-glutaminyl-[protein] + H2O = L-glutamyl-[protein] + NH4(+)</text>
        <dbReference type="Rhea" id="RHEA:16441"/>
        <dbReference type="Rhea" id="RHEA-COMP:10207"/>
        <dbReference type="Rhea" id="RHEA-COMP:10208"/>
        <dbReference type="ChEBI" id="CHEBI:15377"/>
        <dbReference type="ChEBI" id="CHEBI:28938"/>
        <dbReference type="ChEBI" id="CHEBI:29973"/>
        <dbReference type="ChEBI" id="CHEBI:30011"/>
        <dbReference type="EC" id="3.5.1.44"/>
    </reaction>
</comment>
<sequence>MTRPTADTEIFLQPGEFYFGCAATRIRTLLGSCVAITLWHPARMIGGMCHYMLPNRQKPGRTLDGKYADEAIALLLLEAAHHHTRPEEYQVKLFGGGRMFPGYSEKTNIAHSNVNAARLLVTRHHLRLSAEDLGGNGHREVIFDISNGHVWVRHQDLNEN</sequence>
<dbReference type="InterPro" id="IPR005659">
    <property type="entry name" value="Chemorcpt_Glu_NH3ase_CheD"/>
</dbReference>
<dbReference type="PANTHER" id="PTHR35147:SF3">
    <property type="entry name" value="CHEMORECEPTOR GLUTAMINE DEAMIDASE CHED 1-RELATED"/>
    <property type="match status" value="1"/>
</dbReference>
<evidence type="ECO:0000313" key="4">
    <source>
        <dbReference type="EMBL" id="VVP58964.1"/>
    </source>
</evidence>
<name>A0A5E7QAT6_PSEFL</name>
<dbReference type="Proteomes" id="UP000375525">
    <property type="component" value="Unassembled WGS sequence"/>
</dbReference>
<keyword evidence="1 3" id="KW-0145">Chemotaxis</keyword>
<organism evidence="4 5">
    <name type="scientific">Pseudomonas fluorescens</name>
    <dbReference type="NCBI Taxonomy" id="294"/>
    <lineage>
        <taxon>Bacteria</taxon>
        <taxon>Pseudomonadati</taxon>
        <taxon>Pseudomonadota</taxon>
        <taxon>Gammaproteobacteria</taxon>
        <taxon>Pseudomonadales</taxon>
        <taxon>Pseudomonadaceae</taxon>
        <taxon>Pseudomonas</taxon>
    </lineage>
</organism>
<keyword evidence="2 3" id="KW-0378">Hydrolase</keyword>
<dbReference type="AlphaFoldDB" id="A0A5E7QAT6"/>
<dbReference type="EMBL" id="CABVIH010000045">
    <property type="protein sequence ID" value="VVP58964.1"/>
    <property type="molecule type" value="Genomic_DNA"/>
</dbReference>
<dbReference type="CDD" id="cd16352">
    <property type="entry name" value="CheD"/>
    <property type="match status" value="1"/>
</dbReference>
<gene>
    <name evidence="3 4" type="primary">cheD</name>
    <name evidence="4" type="ORF">PS880_05981</name>
</gene>
<dbReference type="InterPro" id="IPR038592">
    <property type="entry name" value="CheD-like_sf"/>
</dbReference>
<protein>
    <recommendedName>
        <fullName evidence="3">Probable chemoreceptor glutamine deamidase CheD</fullName>
        <ecNumber evidence="3">3.5.1.44</ecNumber>
    </recommendedName>
</protein>
<keyword evidence="4" id="KW-0675">Receptor</keyword>
<dbReference type="HAMAP" id="MF_01440">
    <property type="entry name" value="CheD"/>
    <property type="match status" value="1"/>
</dbReference>
<dbReference type="PANTHER" id="PTHR35147">
    <property type="entry name" value="CHEMORECEPTOR GLUTAMINE DEAMIDASE CHED-RELATED"/>
    <property type="match status" value="1"/>
</dbReference>
<comment type="similarity">
    <text evidence="3">Belongs to the CheD family.</text>
</comment>
<reference evidence="4 5" key="1">
    <citation type="submission" date="2019-09" db="EMBL/GenBank/DDBJ databases">
        <authorList>
            <person name="Chandra G."/>
            <person name="Truman W A."/>
        </authorList>
    </citation>
    <scope>NUCLEOTIDE SEQUENCE [LARGE SCALE GENOMIC DNA]</scope>
    <source>
        <strain evidence="4">PS880</strain>
    </source>
</reference>
<dbReference type="GO" id="GO:0050568">
    <property type="term" value="F:protein-glutamine glutaminase activity"/>
    <property type="evidence" value="ECO:0007669"/>
    <property type="project" value="UniProtKB-UniRule"/>
</dbReference>
<dbReference type="GO" id="GO:0006935">
    <property type="term" value="P:chemotaxis"/>
    <property type="evidence" value="ECO:0007669"/>
    <property type="project" value="UniProtKB-UniRule"/>
</dbReference>
<dbReference type="EC" id="3.5.1.44" evidence="3"/>
<evidence type="ECO:0000256" key="2">
    <source>
        <dbReference type="ARBA" id="ARBA00022801"/>
    </source>
</evidence>
<dbReference type="InterPro" id="IPR011324">
    <property type="entry name" value="Cytotoxic_necrot_fac-like_cat"/>
</dbReference>
<dbReference type="OrthoDB" id="9807202at2"/>
<dbReference type="SUPFAM" id="SSF64438">
    <property type="entry name" value="CNF1/YfiH-like putative cysteine hydrolases"/>
    <property type="match status" value="1"/>
</dbReference>
<accession>A0A5E7QAT6</accession>
<proteinExistence type="inferred from homology"/>
<comment type="function">
    <text evidence="3">Probably deamidates glutamine residues to glutamate on methyl-accepting chemotaxis receptors (MCPs), playing an important role in chemotaxis.</text>
</comment>
<evidence type="ECO:0000313" key="5">
    <source>
        <dbReference type="Proteomes" id="UP000375525"/>
    </source>
</evidence>
<evidence type="ECO:0000256" key="3">
    <source>
        <dbReference type="HAMAP-Rule" id="MF_01440"/>
    </source>
</evidence>
<dbReference type="Gene3D" id="3.30.1330.200">
    <property type="match status" value="1"/>
</dbReference>
<dbReference type="Pfam" id="PF03975">
    <property type="entry name" value="CheD"/>
    <property type="match status" value="1"/>
</dbReference>